<keyword evidence="4" id="KW-0547">Nucleotide-binding</keyword>
<reference evidence="11" key="1">
    <citation type="submission" date="2022-11" db="UniProtKB">
        <authorList>
            <consortium name="EnsemblMetazoa"/>
        </authorList>
    </citation>
    <scope>IDENTIFICATION</scope>
</reference>
<dbReference type="SMART" id="SM00470">
    <property type="entry name" value="ParB"/>
    <property type="match status" value="1"/>
</dbReference>
<dbReference type="GO" id="GO:0034599">
    <property type="term" value="P:cellular response to oxidative stress"/>
    <property type="evidence" value="ECO:0007669"/>
    <property type="project" value="TreeGrafter"/>
</dbReference>
<dbReference type="PANTHER" id="PTHR21348">
    <property type="match status" value="1"/>
</dbReference>
<dbReference type="AlphaFoldDB" id="A0A913X1S7"/>
<evidence type="ECO:0000256" key="4">
    <source>
        <dbReference type="ARBA" id="ARBA00022741"/>
    </source>
</evidence>
<dbReference type="GO" id="GO:0032542">
    <property type="term" value="F:sulfiredoxin activity"/>
    <property type="evidence" value="ECO:0007669"/>
    <property type="project" value="UniProtKB-EC"/>
</dbReference>
<dbReference type="OMA" id="ANHRAHC"/>
<dbReference type="Gene3D" id="3.90.1530.10">
    <property type="entry name" value="Conserved hypothetical protein from pyrococcus furiosus pfu- 392566-001, ParB domain"/>
    <property type="match status" value="1"/>
</dbReference>
<accession>A0A913X1S7</accession>
<dbReference type="PANTHER" id="PTHR21348:SF2">
    <property type="entry name" value="SULFIREDOXIN-1"/>
    <property type="match status" value="1"/>
</dbReference>
<keyword evidence="5" id="KW-0067">ATP-binding</keyword>
<dbReference type="InterPro" id="IPR016692">
    <property type="entry name" value="Sulfiredoxin"/>
</dbReference>
<keyword evidence="8" id="KW-1015">Disulfide bond</keyword>
<dbReference type="OrthoDB" id="10023328at2759"/>
<keyword evidence="3" id="KW-0488">Methylation</keyword>
<evidence type="ECO:0000256" key="5">
    <source>
        <dbReference type="ARBA" id="ARBA00022840"/>
    </source>
</evidence>
<dbReference type="InterPro" id="IPR003115">
    <property type="entry name" value="ParB_N"/>
</dbReference>
<evidence type="ECO:0000256" key="2">
    <source>
        <dbReference type="ARBA" id="ARBA00013055"/>
    </source>
</evidence>
<dbReference type="RefSeq" id="XP_020897576.1">
    <property type="nucleotide sequence ID" value="XM_021041917.2"/>
</dbReference>
<feature type="domain" description="ParB-like N-terminal" evidence="10">
    <location>
        <begin position="45"/>
        <end position="140"/>
    </location>
</feature>
<evidence type="ECO:0000256" key="1">
    <source>
        <dbReference type="ARBA" id="ARBA00009609"/>
    </source>
</evidence>
<evidence type="ECO:0000256" key="7">
    <source>
        <dbReference type="ARBA" id="ARBA00023002"/>
    </source>
</evidence>
<dbReference type="Proteomes" id="UP000887567">
    <property type="component" value="Unplaced"/>
</dbReference>
<dbReference type="SUPFAM" id="SSF110849">
    <property type="entry name" value="ParB/Sulfiredoxin"/>
    <property type="match status" value="1"/>
</dbReference>
<comment type="similarity">
    <text evidence="1">Belongs to the sulfiredoxin family.</text>
</comment>
<dbReference type="Pfam" id="PF02195">
    <property type="entry name" value="ParB_N"/>
    <property type="match status" value="1"/>
</dbReference>
<dbReference type="GO" id="GO:0005524">
    <property type="term" value="F:ATP binding"/>
    <property type="evidence" value="ECO:0007669"/>
    <property type="project" value="UniProtKB-KW"/>
</dbReference>
<keyword evidence="12" id="KW-1185">Reference proteome</keyword>
<organism evidence="11 12">
    <name type="scientific">Exaiptasia diaphana</name>
    <name type="common">Tropical sea anemone</name>
    <name type="synonym">Aiptasia pulchella</name>
    <dbReference type="NCBI Taxonomy" id="2652724"/>
    <lineage>
        <taxon>Eukaryota</taxon>
        <taxon>Metazoa</taxon>
        <taxon>Cnidaria</taxon>
        <taxon>Anthozoa</taxon>
        <taxon>Hexacorallia</taxon>
        <taxon>Actiniaria</taxon>
        <taxon>Aiptasiidae</taxon>
        <taxon>Exaiptasia</taxon>
    </lineage>
</organism>
<keyword evidence="7" id="KW-0560">Oxidoreductase</keyword>
<comment type="catalytic activity">
    <reaction evidence="9">
        <text>S-hydroxy-S-oxy-L-cysteinyl-[peroxiredoxin] + [protein]-dithiol + ATP = S-hydroxy-L-cysteinyl-[peroxiredoxin] + [protein]-disulfide + ADP + phosphate</text>
        <dbReference type="Rhea" id="RHEA:17545"/>
        <dbReference type="Rhea" id="RHEA-COMP:10593"/>
        <dbReference type="Rhea" id="RHEA-COMP:10594"/>
        <dbReference type="Rhea" id="RHEA-COMP:13681"/>
        <dbReference type="Rhea" id="RHEA-COMP:17976"/>
        <dbReference type="ChEBI" id="CHEBI:29950"/>
        <dbReference type="ChEBI" id="CHEBI:30616"/>
        <dbReference type="ChEBI" id="CHEBI:43474"/>
        <dbReference type="ChEBI" id="CHEBI:50058"/>
        <dbReference type="ChEBI" id="CHEBI:61973"/>
        <dbReference type="ChEBI" id="CHEBI:61974"/>
        <dbReference type="ChEBI" id="CHEBI:456216"/>
        <dbReference type="EC" id="1.8.98.2"/>
    </reaction>
</comment>
<name>A0A913X1S7_EXADI</name>
<dbReference type="GO" id="GO:0005737">
    <property type="term" value="C:cytoplasm"/>
    <property type="evidence" value="ECO:0007669"/>
    <property type="project" value="TreeGrafter"/>
</dbReference>
<evidence type="ECO:0000259" key="10">
    <source>
        <dbReference type="SMART" id="SM00470"/>
    </source>
</evidence>
<dbReference type="FunFam" id="3.90.1530.10:FF:000001">
    <property type="entry name" value="Sulfiredoxin"/>
    <property type="match status" value="1"/>
</dbReference>
<evidence type="ECO:0000256" key="6">
    <source>
        <dbReference type="ARBA" id="ARBA00022862"/>
    </source>
</evidence>
<dbReference type="EnsemblMetazoa" id="XM_021041917.2">
    <property type="protein sequence ID" value="XP_020897576.1"/>
    <property type="gene ID" value="LOC110236394"/>
</dbReference>
<dbReference type="KEGG" id="epa:110236394"/>
<proteinExistence type="inferred from homology"/>
<dbReference type="InterPro" id="IPR036086">
    <property type="entry name" value="ParB/Sulfiredoxin_sf"/>
</dbReference>
<dbReference type="EC" id="1.8.98.2" evidence="2"/>
<dbReference type="CDD" id="cd16395">
    <property type="entry name" value="Srx"/>
    <property type="match status" value="1"/>
</dbReference>
<sequence length="142" mass="15844">MYLQTVTTIAVVLSTMHIRNVHSALRSNRNGRYSSIHTAGIDEVHDVPLGVLIRPFEAALEERKVVSLMETLKSPNTSDLVPPIDVLWVTGKQGGNYYYAFGGNHRYEAFKRLDRSTIPCKLIKSSVATLRVYLGSSLPDLQ</sequence>
<evidence type="ECO:0000313" key="12">
    <source>
        <dbReference type="Proteomes" id="UP000887567"/>
    </source>
</evidence>
<evidence type="ECO:0000313" key="11">
    <source>
        <dbReference type="EnsemblMetazoa" id="XP_020897576.1"/>
    </source>
</evidence>
<dbReference type="GeneID" id="110236394"/>
<protein>
    <recommendedName>
        <fullName evidence="2">sulfiredoxin</fullName>
        <ecNumber evidence="2">1.8.98.2</ecNumber>
    </recommendedName>
</protein>
<evidence type="ECO:0000256" key="8">
    <source>
        <dbReference type="ARBA" id="ARBA00023157"/>
    </source>
</evidence>
<evidence type="ECO:0000256" key="9">
    <source>
        <dbReference type="ARBA" id="ARBA00047514"/>
    </source>
</evidence>
<keyword evidence="6" id="KW-0049">Antioxidant</keyword>
<evidence type="ECO:0000256" key="3">
    <source>
        <dbReference type="ARBA" id="ARBA00022481"/>
    </source>
</evidence>